<gene>
    <name evidence="1" type="ORF">I8J30_04280</name>
</gene>
<reference evidence="1 2" key="1">
    <citation type="submission" date="2021-04" db="EMBL/GenBank/DDBJ databases">
        <title>Paenibacillus sp. DLE-14 whole genome sequence.</title>
        <authorList>
            <person name="Ham Y.J."/>
        </authorList>
    </citation>
    <scope>NUCLEOTIDE SEQUENCE [LARGE SCALE GENOMIC DNA]</scope>
    <source>
        <strain evidence="1 2">DLE-14</strain>
    </source>
</reference>
<name>A0ABS5C8F8_9BACL</name>
<evidence type="ECO:0000313" key="1">
    <source>
        <dbReference type="EMBL" id="MBP3961917.1"/>
    </source>
</evidence>
<dbReference type="InterPro" id="IPR029033">
    <property type="entry name" value="His_PPase_superfam"/>
</dbReference>
<dbReference type="SUPFAM" id="SSF53254">
    <property type="entry name" value="Phosphoglycerate mutase-like"/>
    <property type="match status" value="1"/>
</dbReference>
<keyword evidence="2" id="KW-1185">Reference proteome</keyword>
<dbReference type="InterPro" id="IPR013078">
    <property type="entry name" value="His_Pase_superF_clade-1"/>
</dbReference>
<protein>
    <submittedName>
        <fullName evidence="1">Histidine phosphatase family protein</fullName>
    </submittedName>
</protein>
<dbReference type="Proteomes" id="UP000673394">
    <property type="component" value="Unassembled WGS sequence"/>
</dbReference>
<evidence type="ECO:0000313" key="2">
    <source>
        <dbReference type="Proteomes" id="UP000673394"/>
    </source>
</evidence>
<organism evidence="1 2">
    <name type="scientific">Paenibacillus lignilyticus</name>
    <dbReference type="NCBI Taxonomy" id="1172615"/>
    <lineage>
        <taxon>Bacteria</taxon>
        <taxon>Bacillati</taxon>
        <taxon>Bacillota</taxon>
        <taxon>Bacilli</taxon>
        <taxon>Bacillales</taxon>
        <taxon>Paenibacillaceae</taxon>
        <taxon>Paenibacillus</taxon>
    </lineage>
</organism>
<dbReference type="EMBL" id="JAGKSP010000001">
    <property type="protein sequence ID" value="MBP3961917.1"/>
    <property type="molecule type" value="Genomic_DNA"/>
</dbReference>
<sequence length="37" mass="4342">MKIFAVRHGQTEWNVERRICKRTTAFTPAIVSLDHTK</sequence>
<accession>A0ABS5C8F8</accession>
<comment type="caution">
    <text evidence="1">The sequence shown here is derived from an EMBL/GenBank/DDBJ whole genome shotgun (WGS) entry which is preliminary data.</text>
</comment>
<proteinExistence type="predicted"/>
<dbReference type="Pfam" id="PF00300">
    <property type="entry name" value="His_Phos_1"/>
    <property type="match status" value="1"/>
</dbReference>
<dbReference type="Gene3D" id="3.40.50.1240">
    <property type="entry name" value="Phosphoglycerate mutase-like"/>
    <property type="match status" value="1"/>
</dbReference>